<dbReference type="EMBL" id="NBTY01000199">
    <property type="protein sequence ID" value="OTP66717.1"/>
    <property type="molecule type" value="Genomic_DNA"/>
</dbReference>
<organism evidence="2 3">
    <name type="scientific">Caballeronia sordidicola</name>
    <name type="common">Burkholderia sordidicola</name>
    <dbReference type="NCBI Taxonomy" id="196367"/>
    <lineage>
        <taxon>Bacteria</taxon>
        <taxon>Pseudomonadati</taxon>
        <taxon>Pseudomonadota</taxon>
        <taxon>Betaproteobacteria</taxon>
        <taxon>Burkholderiales</taxon>
        <taxon>Burkholderiaceae</taxon>
        <taxon>Caballeronia</taxon>
    </lineage>
</organism>
<dbReference type="Pfam" id="PF11162">
    <property type="entry name" value="DUF2946"/>
    <property type="match status" value="1"/>
</dbReference>
<evidence type="ECO:0000313" key="3">
    <source>
        <dbReference type="Proteomes" id="UP000194546"/>
    </source>
</evidence>
<gene>
    <name evidence="2" type="ORF">PAMC26510_33315</name>
</gene>
<feature type="chain" id="PRO_5013212761" evidence="1">
    <location>
        <begin position="27"/>
        <end position="128"/>
    </location>
</feature>
<protein>
    <submittedName>
        <fullName evidence="2">Permeases of the major facilitator superfamily</fullName>
    </submittedName>
</protein>
<name>A0A242M6D3_CABSO</name>
<keyword evidence="1" id="KW-0732">Signal</keyword>
<proteinExistence type="predicted"/>
<comment type="caution">
    <text evidence="2">The sequence shown here is derived from an EMBL/GenBank/DDBJ whole genome shotgun (WGS) entry which is preliminary data.</text>
</comment>
<reference evidence="2 3" key="1">
    <citation type="submission" date="2017-03" db="EMBL/GenBank/DDBJ databases">
        <title>Genome analysis of strain PAMC 26510.</title>
        <authorList>
            <person name="Oh H.-M."/>
            <person name="Yang J.-A."/>
        </authorList>
    </citation>
    <scope>NUCLEOTIDE SEQUENCE [LARGE SCALE GENOMIC DNA]</scope>
    <source>
        <strain evidence="2 3">PAMC 26510</strain>
    </source>
</reference>
<dbReference type="AlphaFoldDB" id="A0A242M6D3"/>
<evidence type="ECO:0000313" key="2">
    <source>
        <dbReference type="EMBL" id="OTP66717.1"/>
    </source>
</evidence>
<dbReference type="Proteomes" id="UP000194546">
    <property type="component" value="Unassembled WGS sequence"/>
</dbReference>
<dbReference type="InterPro" id="IPR021333">
    <property type="entry name" value="DUF2946"/>
</dbReference>
<accession>A0A242M6D3</accession>
<evidence type="ECO:0000256" key="1">
    <source>
        <dbReference type="SAM" id="SignalP"/>
    </source>
</evidence>
<feature type="signal peptide" evidence="1">
    <location>
        <begin position="1"/>
        <end position="26"/>
    </location>
</feature>
<dbReference type="RefSeq" id="WP_086383595.1">
    <property type="nucleotide sequence ID" value="NZ_NBTY01000199.1"/>
</dbReference>
<sequence>MRRSHVRKFGSFIGMLAILMMTLAPAISQTLASRARTNSIFNAHCSAITGSQTLIAANHQQPRHSMAGHWDACGYCNFAAHSPAAPPSIDTLPTHRAAAALAVNAPALFAAPYAPSFAAQPRAPPFFI</sequence>